<dbReference type="PROSITE" id="PS51123">
    <property type="entry name" value="OMPA_2"/>
    <property type="match status" value="1"/>
</dbReference>
<name>A0ABU0TZP6_9SPHI</name>
<feature type="chain" id="PRO_5046903761" evidence="3">
    <location>
        <begin position="22"/>
        <end position="401"/>
    </location>
</feature>
<feature type="domain" description="OmpA-like" evidence="4">
    <location>
        <begin position="288"/>
        <end position="401"/>
    </location>
</feature>
<dbReference type="PANTHER" id="PTHR30329:SF21">
    <property type="entry name" value="LIPOPROTEIN YIAD-RELATED"/>
    <property type="match status" value="1"/>
</dbReference>
<comment type="caution">
    <text evidence="5">The sequence shown here is derived from an EMBL/GenBank/DDBJ whole genome shotgun (WGS) entry which is preliminary data.</text>
</comment>
<sequence length="401" mass="44910">MILKKTLLLLTAVAGAQVALAQQIDVKPDTIVSVSKDRYRTESNRFWDNWFINAGAGAQIYFGDHDKQMKFSERLTPSFEFNLGKWFSPGIGVRAGLTGFKVKGLTQNGSHSTGVQYDGKPWDGYWLYNQEFNYFHIHGDVLFNLSNIFSGYKKDRFYNISPYVGLGWMVTNDAPKQKEVSANIGIYNSFRLSDALDLTFDVRGAMVNDRFDGETGHRSQDGNLSAALGLTYKFKQRGWEKPSSVVITYSDALLNSLRQKVQQLAEDNEALKAQLAVSQGKTITDIRVEEKILAAPILVTFPINQSVVSNEARVNLGFFAKVIQAGNKDITYKVTGYADKGTGTKAINDRLSRERAQAIYDVLVKEFHVSPQQLELAYEGGVDNMYYDDPRLSRAVITIAK</sequence>
<dbReference type="InterPro" id="IPR006665">
    <property type="entry name" value="OmpA-like"/>
</dbReference>
<keyword evidence="2" id="KW-0175">Coiled coil</keyword>
<evidence type="ECO:0000259" key="4">
    <source>
        <dbReference type="PROSITE" id="PS51123"/>
    </source>
</evidence>
<accession>A0ABU0TZP6</accession>
<dbReference type="RefSeq" id="WP_209577223.1">
    <property type="nucleotide sequence ID" value="NZ_JAUTBA010000001.1"/>
</dbReference>
<dbReference type="EMBL" id="JAUTBA010000001">
    <property type="protein sequence ID" value="MDQ1148188.1"/>
    <property type="molecule type" value="Genomic_DNA"/>
</dbReference>
<gene>
    <name evidence="5" type="ORF">QE382_000172</name>
</gene>
<dbReference type="SUPFAM" id="SSF103088">
    <property type="entry name" value="OmpA-like"/>
    <property type="match status" value="1"/>
</dbReference>
<evidence type="ECO:0000256" key="1">
    <source>
        <dbReference type="PROSITE-ProRule" id="PRU00473"/>
    </source>
</evidence>
<dbReference type="PANTHER" id="PTHR30329">
    <property type="entry name" value="STATOR ELEMENT OF FLAGELLAR MOTOR COMPLEX"/>
    <property type="match status" value="1"/>
</dbReference>
<proteinExistence type="predicted"/>
<reference evidence="5 6" key="1">
    <citation type="submission" date="2023-07" db="EMBL/GenBank/DDBJ databases">
        <title>Functional and genomic diversity of the sorghum phyllosphere microbiome.</title>
        <authorList>
            <person name="Shade A."/>
        </authorList>
    </citation>
    <scope>NUCLEOTIDE SEQUENCE [LARGE SCALE GENOMIC DNA]</scope>
    <source>
        <strain evidence="5 6">SORGH_AS_0892</strain>
    </source>
</reference>
<evidence type="ECO:0000256" key="2">
    <source>
        <dbReference type="SAM" id="Coils"/>
    </source>
</evidence>
<evidence type="ECO:0000313" key="5">
    <source>
        <dbReference type="EMBL" id="MDQ1148188.1"/>
    </source>
</evidence>
<evidence type="ECO:0000256" key="3">
    <source>
        <dbReference type="SAM" id="SignalP"/>
    </source>
</evidence>
<evidence type="ECO:0000313" key="6">
    <source>
        <dbReference type="Proteomes" id="UP001244640"/>
    </source>
</evidence>
<dbReference type="Proteomes" id="UP001244640">
    <property type="component" value="Unassembled WGS sequence"/>
</dbReference>
<keyword evidence="3" id="KW-0732">Signal</keyword>
<keyword evidence="6" id="KW-1185">Reference proteome</keyword>
<dbReference type="Gene3D" id="3.30.1330.60">
    <property type="entry name" value="OmpA-like domain"/>
    <property type="match status" value="1"/>
</dbReference>
<feature type="coiled-coil region" evidence="2">
    <location>
        <begin position="254"/>
        <end position="281"/>
    </location>
</feature>
<keyword evidence="1" id="KW-0472">Membrane</keyword>
<feature type="signal peptide" evidence="3">
    <location>
        <begin position="1"/>
        <end position="21"/>
    </location>
</feature>
<protein>
    <submittedName>
        <fullName evidence="5">Outer membrane protein OmpA-like peptidoglycan-associated protein</fullName>
    </submittedName>
</protein>
<dbReference type="InterPro" id="IPR036737">
    <property type="entry name" value="OmpA-like_sf"/>
</dbReference>
<organism evidence="5 6">
    <name type="scientific">Sphingobacterium zeae</name>
    <dbReference type="NCBI Taxonomy" id="1776859"/>
    <lineage>
        <taxon>Bacteria</taxon>
        <taxon>Pseudomonadati</taxon>
        <taxon>Bacteroidota</taxon>
        <taxon>Sphingobacteriia</taxon>
        <taxon>Sphingobacteriales</taxon>
        <taxon>Sphingobacteriaceae</taxon>
        <taxon>Sphingobacterium</taxon>
    </lineage>
</organism>
<dbReference type="InterPro" id="IPR050330">
    <property type="entry name" value="Bact_OuterMem_StrucFunc"/>
</dbReference>
<dbReference type="Pfam" id="PF00691">
    <property type="entry name" value="OmpA"/>
    <property type="match status" value="1"/>
</dbReference>